<organism evidence="2 3">
    <name type="scientific">Thraustotheca clavata</name>
    <dbReference type="NCBI Taxonomy" id="74557"/>
    <lineage>
        <taxon>Eukaryota</taxon>
        <taxon>Sar</taxon>
        <taxon>Stramenopiles</taxon>
        <taxon>Oomycota</taxon>
        <taxon>Saprolegniomycetes</taxon>
        <taxon>Saprolegniales</taxon>
        <taxon>Achlyaceae</taxon>
        <taxon>Thraustotheca</taxon>
    </lineage>
</organism>
<gene>
    <name evidence="2" type="ORF">THRCLA_11626</name>
</gene>
<reference evidence="2 3" key="1">
    <citation type="journal article" date="2014" name="Genome Biol. Evol.">
        <title>The secreted proteins of Achlya hypogyna and Thraustotheca clavata identify the ancestral oomycete secretome and reveal gene acquisitions by horizontal gene transfer.</title>
        <authorList>
            <person name="Misner I."/>
            <person name="Blouin N."/>
            <person name="Leonard G."/>
            <person name="Richards T.A."/>
            <person name="Lane C.E."/>
        </authorList>
    </citation>
    <scope>NUCLEOTIDE SEQUENCE [LARGE SCALE GENOMIC DNA]</scope>
    <source>
        <strain evidence="2 3">ATCC 34112</strain>
    </source>
</reference>
<name>A0A1V9Y756_9STRA</name>
<dbReference type="InterPro" id="IPR016024">
    <property type="entry name" value="ARM-type_fold"/>
</dbReference>
<dbReference type="OrthoDB" id="71090at2759"/>
<dbReference type="Proteomes" id="UP000243217">
    <property type="component" value="Unassembled WGS sequence"/>
</dbReference>
<dbReference type="SMART" id="SM00185">
    <property type="entry name" value="ARM"/>
    <property type="match status" value="9"/>
</dbReference>
<evidence type="ECO:0000256" key="1">
    <source>
        <dbReference type="SAM" id="MobiDB-lite"/>
    </source>
</evidence>
<dbReference type="Gene3D" id="1.25.10.10">
    <property type="entry name" value="Leucine-rich Repeat Variant"/>
    <property type="match status" value="4"/>
</dbReference>
<dbReference type="PANTHER" id="PTHR23315:SF7">
    <property type="entry name" value="U-BOX DOMAIN-CONTAINING PROTEIN 4"/>
    <property type="match status" value="1"/>
</dbReference>
<sequence>MDSDVRPSTRGIALPTSSLCFSNDEVDLIGVPHLGFTYKGDTFYQRGLYNDALLYLSRLPRKQQQKQRHHQISSAESTERRTTTPSKRKVGLTKLTPVRQDTPLQPDDGGDNSKEQKLHRKRQCASAIDAMASNVILHPNLFNDNVIPNLLSLSRTKDLITSRSCASALCHLSSSAKGREMMLQNGCLSLLQTILSFSTDETLVYNVLATAANLSIEDSFESMFVKEKVLESILAQCKANEKLEDLCTFTLFNLSCPTYTYPRINDVIRALVDHGRVCRDRLLLSQALYNLCVTKSNRAKIITFTDVFDILNRLTVSQDTIVRGNALSCVQCLAETESCRKPLIANGAISSLVSVLKTTSDAQDLRCLFSVLDNLACENRGCEEMANVGALNSLAQLSNLILDPHLKTSVYKTISLLVRSEANFAFIDTGFFEFIISYTHSQTRDEKHISQYVLHSLSCIVGWCSLSQFEMTPKNLSKLLYHVMYSLFDEQSFEEYLQAVLLYNLSFRYTASDLATEAITRLLYFGLQSSRDDVQSLACSTLFNLCREPTLHRFIFECGVLQILVALLSKPTVIANTQTTCMCLEIICVLFDRKQLQETSYVQLIRSVFSILVKLCERGDAAINAGCAACFARFGLFEPCRIEMVRNGLIAALSMLAGEDDSETLQLCVSTYSHLSCDSSICRELIEKGIVHSLSSLAAAPEEEVRRACAIAFCNLSTNEENIVTLVKHGAVKALLVISCVKSNDAITRRMCMKAVMNLMRSELNIPTMCNEGLPWAFTIFAMSSEEQDFPILADAFCGLSYYKETRRGLAKTSTLQCFLGILQRIYDLPCILNLLTDVDVAGPLLEAGLMHELHHVSKAGNMEQCRIVTQILTATFQSSHDIRVKYLDYGSFHLLESMLKSNDATTKRCCAILLHICSLDESSVHGLILNETIPTILQTIREEPEIQVMLLLMRTLYNISCLEQLLVHVCQSGIVTSIGFIVSSQEDEPASIAMCAAIMRNLSCEPLCHAQLVNAHATALLVSIFGTKQVTKVAKEDSAVGICNLLLGSVNSSVMLTQGALSPILWLSNHSGVESNILCSAVLRKLAMPPGNIQQLVDEGAVPCIASLLATTSNLYIKRNCTATFCLLARKQSVKPILATNGVISLTLELFEDLKRPPKDAEMVRSIERMSVDLITVLAEFVRPDAPGEKHVTSTLVQLVEGDETGICEWEQDREFLVRRATGPLQLAKPSSARQLKSSDIPMLKAPLFPVTSQGFSESFVLVNAERKLRELKPCIPNLEDTYKSDKLDTSINQLKKLLMSQGTTTASNSRLSGWKKVASIEFASRKMFPKIRTAFSPIQPPAPVLAIGEHERKVRPEINVSYTMTQHTIVASPIRTTPGTGRRRTLTPVHLNE</sequence>
<dbReference type="STRING" id="74557.A0A1V9Y756"/>
<keyword evidence="3" id="KW-1185">Reference proteome</keyword>
<dbReference type="PANTHER" id="PTHR23315">
    <property type="entry name" value="U BOX DOMAIN-CONTAINING"/>
    <property type="match status" value="1"/>
</dbReference>
<comment type="caution">
    <text evidence="2">The sequence shown here is derived from an EMBL/GenBank/DDBJ whole genome shotgun (WGS) entry which is preliminary data.</text>
</comment>
<proteinExistence type="predicted"/>
<feature type="region of interest" description="Disordered" evidence="1">
    <location>
        <begin position="1376"/>
        <end position="1395"/>
    </location>
</feature>
<protein>
    <submittedName>
        <fullName evidence="2">Uncharacterized protein</fullName>
    </submittedName>
</protein>
<dbReference type="InterPro" id="IPR000225">
    <property type="entry name" value="Armadillo"/>
</dbReference>
<dbReference type="InterPro" id="IPR011989">
    <property type="entry name" value="ARM-like"/>
</dbReference>
<evidence type="ECO:0000313" key="3">
    <source>
        <dbReference type="Proteomes" id="UP000243217"/>
    </source>
</evidence>
<dbReference type="SUPFAM" id="SSF48371">
    <property type="entry name" value="ARM repeat"/>
    <property type="match status" value="4"/>
</dbReference>
<dbReference type="EMBL" id="JNBS01004962">
    <property type="protein sequence ID" value="OQR81539.1"/>
    <property type="molecule type" value="Genomic_DNA"/>
</dbReference>
<evidence type="ECO:0000313" key="2">
    <source>
        <dbReference type="EMBL" id="OQR81539.1"/>
    </source>
</evidence>
<accession>A0A1V9Y756</accession>
<feature type="region of interest" description="Disordered" evidence="1">
    <location>
        <begin position="60"/>
        <end position="120"/>
    </location>
</feature>
<feature type="compositionally biased region" description="Basic residues" evidence="1">
    <location>
        <begin position="60"/>
        <end position="71"/>
    </location>
</feature>